<evidence type="ECO:0000313" key="2">
    <source>
        <dbReference type="EnsemblPlants" id="PNT64701"/>
    </source>
</evidence>
<dbReference type="InParanoid" id="A0A2K2CRN7"/>
<name>A0A2K2CRN7_BRADI</name>
<accession>A0A2K2CRN7</accession>
<dbReference type="OrthoDB" id="693277at2759"/>
<reference evidence="1 2" key="1">
    <citation type="journal article" date="2010" name="Nature">
        <title>Genome sequencing and analysis of the model grass Brachypodium distachyon.</title>
        <authorList>
            <consortium name="International Brachypodium Initiative"/>
        </authorList>
    </citation>
    <scope>NUCLEOTIDE SEQUENCE [LARGE SCALE GENOMIC DNA]</scope>
    <source>
        <strain evidence="1 2">Bd21</strain>
    </source>
</reference>
<keyword evidence="3" id="KW-1185">Reference proteome</keyword>
<proteinExistence type="predicted"/>
<dbReference type="Gramene" id="PNT64701">
    <property type="protein sequence ID" value="PNT64701"/>
    <property type="gene ID" value="BRADI_4g31816v3"/>
</dbReference>
<gene>
    <name evidence="1" type="ORF">BRADI_4g31816v3</name>
</gene>
<evidence type="ECO:0000313" key="1">
    <source>
        <dbReference type="EMBL" id="PNT64701.1"/>
    </source>
</evidence>
<reference evidence="1" key="2">
    <citation type="submission" date="2017-06" db="EMBL/GenBank/DDBJ databases">
        <title>WGS assembly of Brachypodium distachyon.</title>
        <authorList>
            <consortium name="The International Brachypodium Initiative"/>
            <person name="Lucas S."/>
            <person name="Harmon-Smith M."/>
            <person name="Lail K."/>
            <person name="Tice H."/>
            <person name="Grimwood J."/>
            <person name="Bruce D."/>
            <person name="Barry K."/>
            <person name="Shu S."/>
            <person name="Lindquist E."/>
            <person name="Wang M."/>
            <person name="Pitluck S."/>
            <person name="Vogel J.P."/>
            <person name="Garvin D.F."/>
            <person name="Mockler T.C."/>
            <person name="Schmutz J."/>
            <person name="Rokhsar D."/>
            <person name="Bevan M.W."/>
        </authorList>
    </citation>
    <scope>NUCLEOTIDE SEQUENCE</scope>
    <source>
        <strain evidence="1">Bd21</strain>
    </source>
</reference>
<dbReference type="EMBL" id="CM000883">
    <property type="protein sequence ID" value="PNT64701.1"/>
    <property type="molecule type" value="Genomic_DNA"/>
</dbReference>
<dbReference type="AlphaFoldDB" id="A0A2K2CRN7"/>
<evidence type="ECO:0000313" key="3">
    <source>
        <dbReference type="Proteomes" id="UP000008810"/>
    </source>
</evidence>
<protein>
    <submittedName>
        <fullName evidence="1 2">Uncharacterized protein</fullName>
    </submittedName>
</protein>
<reference evidence="2" key="3">
    <citation type="submission" date="2018-08" db="UniProtKB">
        <authorList>
            <consortium name="EnsemblPlants"/>
        </authorList>
    </citation>
    <scope>IDENTIFICATION</scope>
    <source>
        <strain evidence="2">cv. Bd21</strain>
    </source>
</reference>
<dbReference type="Proteomes" id="UP000008810">
    <property type="component" value="Chromosome 4"/>
</dbReference>
<organism evidence="1">
    <name type="scientific">Brachypodium distachyon</name>
    <name type="common">Purple false brome</name>
    <name type="synonym">Trachynia distachya</name>
    <dbReference type="NCBI Taxonomy" id="15368"/>
    <lineage>
        <taxon>Eukaryota</taxon>
        <taxon>Viridiplantae</taxon>
        <taxon>Streptophyta</taxon>
        <taxon>Embryophyta</taxon>
        <taxon>Tracheophyta</taxon>
        <taxon>Spermatophyta</taxon>
        <taxon>Magnoliopsida</taxon>
        <taxon>Liliopsida</taxon>
        <taxon>Poales</taxon>
        <taxon>Poaceae</taxon>
        <taxon>BOP clade</taxon>
        <taxon>Pooideae</taxon>
        <taxon>Stipodae</taxon>
        <taxon>Brachypodieae</taxon>
        <taxon>Brachypodium</taxon>
    </lineage>
</organism>
<sequence>MKTARRPWPWRSGSNSPASALHLYLSVVVVCERMDGEGESLTVPFSMEITTLICWSIWKTRNDFIFNKAQHSLYRCRRIFIEEMNLVFHRAKRKQYVLMGEWLKAFR</sequence>
<dbReference type="EnsemblPlants" id="PNT64701">
    <property type="protein sequence ID" value="PNT64701"/>
    <property type="gene ID" value="BRADI_4g31816v3"/>
</dbReference>